<dbReference type="eggNOG" id="COG2771">
    <property type="taxonomic scope" value="Bacteria"/>
</dbReference>
<dbReference type="InterPro" id="IPR005143">
    <property type="entry name" value="TF_LuxR_autoind-bd_dom"/>
</dbReference>
<dbReference type="AlphaFoldDB" id="B2IL02"/>
<dbReference type="PANTHER" id="PTHR44688">
    <property type="entry name" value="DNA-BINDING TRANSCRIPTIONAL ACTIVATOR DEVR_DOSR"/>
    <property type="match status" value="1"/>
</dbReference>
<dbReference type="PANTHER" id="PTHR44688:SF16">
    <property type="entry name" value="DNA-BINDING TRANSCRIPTIONAL ACTIVATOR DEVR_DOSR"/>
    <property type="match status" value="1"/>
</dbReference>
<protein>
    <submittedName>
        <fullName evidence="5">Transcriptional regulator, LuxR family</fullName>
    </submittedName>
</protein>
<evidence type="ECO:0000313" key="6">
    <source>
        <dbReference type="Proteomes" id="UP000001695"/>
    </source>
</evidence>
<keyword evidence="2" id="KW-0238">DNA-binding</keyword>
<evidence type="ECO:0000313" key="5">
    <source>
        <dbReference type="EMBL" id="ACB96542.1"/>
    </source>
</evidence>
<dbReference type="HOGENOM" id="CLU_072786_1_0_5"/>
<dbReference type="InterPro" id="IPR036388">
    <property type="entry name" value="WH-like_DNA-bd_sf"/>
</dbReference>
<keyword evidence="1" id="KW-0805">Transcription regulation</keyword>
<keyword evidence="6" id="KW-1185">Reference proteome</keyword>
<dbReference type="PROSITE" id="PS50043">
    <property type="entry name" value="HTH_LUXR_2"/>
    <property type="match status" value="1"/>
</dbReference>
<dbReference type="SUPFAM" id="SSF46894">
    <property type="entry name" value="C-terminal effector domain of the bipartite response regulators"/>
    <property type="match status" value="1"/>
</dbReference>
<dbReference type="GO" id="GO:0006355">
    <property type="term" value="P:regulation of DNA-templated transcription"/>
    <property type="evidence" value="ECO:0007669"/>
    <property type="project" value="InterPro"/>
</dbReference>
<evidence type="ECO:0000256" key="1">
    <source>
        <dbReference type="ARBA" id="ARBA00023015"/>
    </source>
</evidence>
<dbReference type="InterPro" id="IPR016032">
    <property type="entry name" value="Sig_transdc_resp-reg_C-effctor"/>
</dbReference>
<dbReference type="GO" id="GO:0003677">
    <property type="term" value="F:DNA binding"/>
    <property type="evidence" value="ECO:0007669"/>
    <property type="project" value="UniProtKB-KW"/>
</dbReference>
<dbReference type="OrthoDB" id="3170288at2"/>
<sequence>MVELGKYSLAHVVEYQRRIDSADSLCALSHLTEEMCLSLGFPWFTLIRGKQLAKRDDRSILLTSYPQDWVDHVLKEKRHLDDPVHFAASRLVNGLSWNEIGQYVTLNSRQIETLESARRHGLNTGFTIPLRLDGFENAMFSMAKRKANVITSEERLLACLVGSVTFARAHALVTADAGIFTPVHLSPRQVDCVALLAKGYSDFEIARQLGISPETVREYITKARRSYGVKRRFQLAILAVRDGYLDLDDISSQRR</sequence>
<evidence type="ECO:0000256" key="3">
    <source>
        <dbReference type="ARBA" id="ARBA00023163"/>
    </source>
</evidence>
<dbReference type="SMART" id="SM00421">
    <property type="entry name" value="HTH_LUXR"/>
    <property type="match status" value="1"/>
</dbReference>
<proteinExistence type="predicted"/>
<organism evidence="5 6">
    <name type="scientific">Beijerinckia indica subsp. indica (strain ATCC 9039 / DSM 1715 / NCIMB 8712)</name>
    <dbReference type="NCBI Taxonomy" id="395963"/>
    <lineage>
        <taxon>Bacteria</taxon>
        <taxon>Pseudomonadati</taxon>
        <taxon>Pseudomonadota</taxon>
        <taxon>Alphaproteobacteria</taxon>
        <taxon>Hyphomicrobiales</taxon>
        <taxon>Beijerinckiaceae</taxon>
        <taxon>Beijerinckia</taxon>
    </lineage>
</organism>
<dbReference type="KEGG" id="bid:Bind_2976"/>
<dbReference type="CDD" id="cd06170">
    <property type="entry name" value="LuxR_C_like"/>
    <property type="match status" value="1"/>
</dbReference>
<dbReference type="Pfam" id="PF00196">
    <property type="entry name" value="GerE"/>
    <property type="match status" value="1"/>
</dbReference>
<name>B2IL02_BEII9</name>
<reference evidence="5 6" key="2">
    <citation type="journal article" date="2010" name="J. Bacteriol.">
        <title>Complete genome sequence of Beijerinckia indica subsp. indica.</title>
        <authorList>
            <person name="Tamas I."/>
            <person name="Dedysh S.N."/>
            <person name="Liesack W."/>
            <person name="Stott M.B."/>
            <person name="Alam M."/>
            <person name="Murrell J.C."/>
            <person name="Dunfield P.F."/>
        </authorList>
    </citation>
    <scope>NUCLEOTIDE SEQUENCE [LARGE SCALE GENOMIC DNA]</scope>
    <source>
        <strain evidence="6">ATCC 9039 / DSM 1715 / NCIMB 8712</strain>
    </source>
</reference>
<feature type="domain" description="HTH luxR-type" evidence="4">
    <location>
        <begin position="178"/>
        <end position="243"/>
    </location>
</feature>
<evidence type="ECO:0000256" key="2">
    <source>
        <dbReference type="ARBA" id="ARBA00023125"/>
    </source>
</evidence>
<dbReference type="SUPFAM" id="SSF75516">
    <property type="entry name" value="Pheromone-binding domain of LuxR-like quorum-sensing transcription factors"/>
    <property type="match status" value="1"/>
</dbReference>
<dbReference type="Pfam" id="PF03472">
    <property type="entry name" value="Autoind_bind"/>
    <property type="match status" value="1"/>
</dbReference>
<dbReference type="EMBL" id="CP001016">
    <property type="protein sequence ID" value="ACB96542.1"/>
    <property type="molecule type" value="Genomic_DNA"/>
</dbReference>
<dbReference type="InterPro" id="IPR000792">
    <property type="entry name" value="Tscrpt_reg_LuxR_C"/>
</dbReference>
<dbReference type="PRINTS" id="PR00038">
    <property type="entry name" value="HTHLUXR"/>
</dbReference>
<dbReference type="Gene3D" id="1.10.10.10">
    <property type="entry name" value="Winged helix-like DNA-binding domain superfamily/Winged helix DNA-binding domain"/>
    <property type="match status" value="1"/>
</dbReference>
<accession>B2IL02</accession>
<dbReference type="InterPro" id="IPR036693">
    <property type="entry name" value="TF_LuxR_autoind-bd_dom_sf"/>
</dbReference>
<reference evidence="6" key="1">
    <citation type="submission" date="2008-03" db="EMBL/GenBank/DDBJ databases">
        <title>Complete sequence of chromosome of Beijerinckia indica subsp. indica ATCC 9039.</title>
        <authorList>
            <consortium name="US DOE Joint Genome Institute"/>
            <person name="Copeland A."/>
            <person name="Lucas S."/>
            <person name="Lapidus A."/>
            <person name="Glavina del Rio T."/>
            <person name="Dalin E."/>
            <person name="Tice H."/>
            <person name="Bruce D."/>
            <person name="Goodwin L."/>
            <person name="Pitluck S."/>
            <person name="LaButti K."/>
            <person name="Schmutz J."/>
            <person name="Larimer F."/>
            <person name="Land M."/>
            <person name="Hauser L."/>
            <person name="Kyrpides N."/>
            <person name="Mikhailova N."/>
            <person name="Dunfield P.F."/>
            <person name="Dedysh S.N."/>
            <person name="Liesack W."/>
            <person name="Saw J.H."/>
            <person name="Alam M."/>
            <person name="Chen Y."/>
            <person name="Murrell J.C."/>
            <person name="Richardson P."/>
        </authorList>
    </citation>
    <scope>NUCLEOTIDE SEQUENCE [LARGE SCALE GENOMIC DNA]</scope>
    <source>
        <strain evidence="6">ATCC 9039 / DSM 1715 / NCIMB 8712</strain>
    </source>
</reference>
<dbReference type="STRING" id="395963.Bind_2976"/>
<evidence type="ECO:0000259" key="4">
    <source>
        <dbReference type="PROSITE" id="PS50043"/>
    </source>
</evidence>
<dbReference type="RefSeq" id="WP_012385891.1">
    <property type="nucleotide sequence ID" value="NC_010581.1"/>
</dbReference>
<dbReference type="Proteomes" id="UP000001695">
    <property type="component" value="Chromosome"/>
</dbReference>
<dbReference type="Gene3D" id="3.30.450.80">
    <property type="entry name" value="Transcription factor LuxR-like, autoinducer-binding domain"/>
    <property type="match status" value="1"/>
</dbReference>
<keyword evidence="3" id="KW-0804">Transcription</keyword>
<gene>
    <name evidence="5" type="ordered locus">Bind_2976</name>
</gene>